<dbReference type="Proteomes" id="UP000663720">
    <property type="component" value="Chromosome"/>
</dbReference>
<proteinExistence type="predicted"/>
<organism evidence="1 2">
    <name type="scientific">Desulfonema limicola</name>
    <dbReference type="NCBI Taxonomy" id="45656"/>
    <lineage>
        <taxon>Bacteria</taxon>
        <taxon>Pseudomonadati</taxon>
        <taxon>Thermodesulfobacteriota</taxon>
        <taxon>Desulfobacteria</taxon>
        <taxon>Desulfobacterales</taxon>
        <taxon>Desulfococcaceae</taxon>
        <taxon>Desulfonema</taxon>
    </lineage>
</organism>
<accession>A0A975GHJ2</accession>
<protein>
    <submittedName>
        <fullName evidence="1">Uncharacterized protein</fullName>
    </submittedName>
</protein>
<reference evidence="1" key="1">
    <citation type="journal article" date="2021" name="Microb. Physiol.">
        <title>Proteogenomic Insights into the Physiology of Marine, Sulfate-Reducing, Filamentous Desulfonema limicola and Desulfonema magnum.</title>
        <authorList>
            <person name="Schnaars V."/>
            <person name="Wohlbrand L."/>
            <person name="Scheve S."/>
            <person name="Hinrichs C."/>
            <person name="Reinhardt R."/>
            <person name="Rabus R."/>
        </authorList>
    </citation>
    <scope>NUCLEOTIDE SEQUENCE</scope>
    <source>
        <strain evidence="1">5ac10</strain>
    </source>
</reference>
<sequence length="74" mass="8801">MRLPAGKLPLAYNLLADLTKKEEDEILPKSDFMNLPLNERRRIMAQQARDMIFHYERDSDIRQTWQAGDFADEY</sequence>
<dbReference type="AlphaFoldDB" id="A0A975GHJ2"/>
<name>A0A975GHJ2_9BACT</name>
<evidence type="ECO:0000313" key="1">
    <source>
        <dbReference type="EMBL" id="QTA81462.1"/>
    </source>
</evidence>
<dbReference type="KEGG" id="dli:dnl_37990"/>
<evidence type="ECO:0000313" key="2">
    <source>
        <dbReference type="Proteomes" id="UP000663720"/>
    </source>
</evidence>
<dbReference type="EMBL" id="CP061799">
    <property type="protein sequence ID" value="QTA81462.1"/>
    <property type="molecule type" value="Genomic_DNA"/>
</dbReference>
<gene>
    <name evidence="1" type="ORF">dnl_37990</name>
</gene>
<keyword evidence="2" id="KW-1185">Reference proteome</keyword>